<comment type="caution">
    <text evidence="2">The sequence shown here is derived from an EMBL/GenBank/DDBJ whole genome shotgun (WGS) entry which is preliminary data.</text>
</comment>
<accession>A6NXS4</accession>
<proteinExistence type="predicted"/>
<keyword evidence="1" id="KW-0812">Transmembrane</keyword>
<dbReference type="Proteomes" id="UP000003639">
    <property type="component" value="Unassembled WGS sequence"/>
</dbReference>
<keyword evidence="1" id="KW-0472">Membrane</keyword>
<evidence type="ECO:0000313" key="2">
    <source>
        <dbReference type="EMBL" id="EDM99094.1"/>
    </source>
</evidence>
<dbReference type="eggNOG" id="ENOG5032QYZ">
    <property type="taxonomic scope" value="Bacteria"/>
</dbReference>
<dbReference type="EMBL" id="AAXG02000028">
    <property type="protein sequence ID" value="EDM99094.1"/>
    <property type="molecule type" value="Genomic_DNA"/>
</dbReference>
<sequence length="167" mass="19094">MTLVNMRGAFIQVQCPIQDMDMRAETLIYDFHKFCDDLNEQFWWNMIIKRSNLIDRFLWAGLFAFEQISGFLISFRVSVLHISFVLSGHKITIPLTIKKLFHIFKSGRQLIFLFGIFEIAEAIVTVPIEILFGSFFVNVFAVGNVKTAVIVLRIINAILSGSSIVPC</sequence>
<name>A6NXS4_9FIRM</name>
<gene>
    <name evidence="2" type="ORF">BACCAP_03020</name>
</gene>
<organism evidence="2 3">
    <name type="scientific">Pseudoflavonifractor capillosus ATCC 29799</name>
    <dbReference type="NCBI Taxonomy" id="411467"/>
    <lineage>
        <taxon>Bacteria</taxon>
        <taxon>Bacillati</taxon>
        <taxon>Bacillota</taxon>
        <taxon>Clostridia</taxon>
        <taxon>Eubacteriales</taxon>
        <taxon>Oscillospiraceae</taxon>
        <taxon>Pseudoflavonifractor</taxon>
    </lineage>
</organism>
<reference evidence="2 3" key="1">
    <citation type="submission" date="2007-04" db="EMBL/GenBank/DDBJ databases">
        <authorList>
            <person name="Fulton L."/>
            <person name="Clifton S."/>
            <person name="Fulton B."/>
            <person name="Xu J."/>
            <person name="Minx P."/>
            <person name="Pepin K.H."/>
            <person name="Johnson M."/>
            <person name="Thiruvilangam P."/>
            <person name="Bhonagiri V."/>
            <person name="Nash W.E."/>
            <person name="Mardis E.R."/>
            <person name="Wilson R.K."/>
        </authorList>
    </citation>
    <scope>NUCLEOTIDE SEQUENCE [LARGE SCALE GENOMIC DNA]</scope>
    <source>
        <strain evidence="2 3">ATCC 29799</strain>
    </source>
</reference>
<protein>
    <submittedName>
        <fullName evidence="2">Uncharacterized protein</fullName>
    </submittedName>
</protein>
<keyword evidence="3" id="KW-1185">Reference proteome</keyword>
<reference evidence="2 3" key="2">
    <citation type="submission" date="2007-06" db="EMBL/GenBank/DDBJ databases">
        <title>Draft genome sequence of Pseudoflavonifractor capillosus ATCC 29799.</title>
        <authorList>
            <person name="Sudarsanam P."/>
            <person name="Ley R."/>
            <person name="Guruge J."/>
            <person name="Turnbaugh P.J."/>
            <person name="Mahowald M."/>
            <person name="Liep D."/>
            <person name="Gordon J."/>
        </authorList>
    </citation>
    <scope>NUCLEOTIDE SEQUENCE [LARGE SCALE GENOMIC DNA]</scope>
    <source>
        <strain evidence="2 3">ATCC 29799</strain>
    </source>
</reference>
<dbReference type="AlphaFoldDB" id="A6NXS4"/>
<feature type="transmembrane region" description="Helical" evidence="1">
    <location>
        <begin position="53"/>
        <end position="73"/>
    </location>
</feature>
<evidence type="ECO:0000256" key="1">
    <source>
        <dbReference type="SAM" id="Phobius"/>
    </source>
</evidence>
<feature type="transmembrane region" description="Helical" evidence="1">
    <location>
        <begin position="134"/>
        <end position="155"/>
    </location>
</feature>
<evidence type="ECO:0000313" key="3">
    <source>
        <dbReference type="Proteomes" id="UP000003639"/>
    </source>
</evidence>
<keyword evidence="1" id="KW-1133">Transmembrane helix</keyword>